<feature type="domain" description="HSA" evidence="11">
    <location>
        <begin position="495"/>
        <end position="588"/>
    </location>
</feature>
<feature type="region of interest" description="Disordered" evidence="9">
    <location>
        <begin position="1142"/>
        <end position="1170"/>
    </location>
</feature>
<feature type="region of interest" description="Disordered" evidence="9">
    <location>
        <begin position="408"/>
        <end position="427"/>
    </location>
</feature>
<evidence type="ECO:0000256" key="7">
    <source>
        <dbReference type="ARBA" id="ARBA00025178"/>
    </source>
</evidence>
<dbReference type="SUPFAM" id="SSF46689">
    <property type="entry name" value="Homeodomain-like"/>
    <property type="match status" value="1"/>
</dbReference>
<organism evidence="12 13">
    <name type="scientific">Laccaria amethystina LaAM-08-1</name>
    <dbReference type="NCBI Taxonomy" id="1095629"/>
    <lineage>
        <taxon>Eukaryota</taxon>
        <taxon>Fungi</taxon>
        <taxon>Dikarya</taxon>
        <taxon>Basidiomycota</taxon>
        <taxon>Agaricomycotina</taxon>
        <taxon>Agaricomycetes</taxon>
        <taxon>Agaricomycetidae</taxon>
        <taxon>Agaricales</taxon>
        <taxon>Agaricineae</taxon>
        <taxon>Hydnangiaceae</taxon>
        <taxon>Laccaria</taxon>
    </lineage>
</organism>
<feature type="compositionally biased region" description="Low complexity" evidence="9">
    <location>
        <begin position="135"/>
        <end position="153"/>
    </location>
</feature>
<dbReference type="GO" id="GO:0006281">
    <property type="term" value="P:DNA repair"/>
    <property type="evidence" value="ECO:0007669"/>
    <property type="project" value="UniProtKB-KW"/>
</dbReference>
<evidence type="ECO:0000256" key="6">
    <source>
        <dbReference type="ARBA" id="ARBA00023242"/>
    </source>
</evidence>
<evidence type="ECO:0000256" key="4">
    <source>
        <dbReference type="ARBA" id="ARBA00022853"/>
    </source>
</evidence>
<reference evidence="13" key="2">
    <citation type="submission" date="2015-01" db="EMBL/GenBank/DDBJ databases">
        <title>Evolutionary Origins and Diversification of the Mycorrhizal Mutualists.</title>
        <authorList>
            <consortium name="DOE Joint Genome Institute"/>
            <consortium name="Mycorrhizal Genomics Consortium"/>
            <person name="Kohler A."/>
            <person name="Kuo A."/>
            <person name="Nagy L.G."/>
            <person name="Floudas D."/>
            <person name="Copeland A."/>
            <person name="Barry K.W."/>
            <person name="Cichocki N."/>
            <person name="Veneault-Fourrey C."/>
            <person name="LaButti K."/>
            <person name="Lindquist E.A."/>
            <person name="Lipzen A."/>
            <person name="Lundell T."/>
            <person name="Morin E."/>
            <person name="Murat C."/>
            <person name="Riley R."/>
            <person name="Ohm R."/>
            <person name="Sun H."/>
            <person name="Tunlid A."/>
            <person name="Henrissat B."/>
            <person name="Grigoriev I.V."/>
            <person name="Hibbett D.S."/>
            <person name="Martin F."/>
        </authorList>
    </citation>
    <scope>NUCLEOTIDE SEQUENCE [LARGE SCALE GENOMIC DNA]</scope>
    <source>
        <strain evidence="13">LaAM-08-1</strain>
    </source>
</reference>
<dbReference type="PROSITE" id="PS51204">
    <property type="entry name" value="HSA"/>
    <property type="match status" value="1"/>
</dbReference>
<dbReference type="Pfam" id="PF07529">
    <property type="entry name" value="HSA"/>
    <property type="match status" value="1"/>
</dbReference>
<dbReference type="GO" id="GO:0006325">
    <property type="term" value="P:chromatin organization"/>
    <property type="evidence" value="ECO:0007669"/>
    <property type="project" value="UniProtKB-KW"/>
</dbReference>
<dbReference type="GO" id="GO:0005634">
    <property type="term" value="C:nucleus"/>
    <property type="evidence" value="ECO:0007669"/>
    <property type="project" value="UniProtKB-SubCell"/>
</dbReference>
<dbReference type="InterPro" id="IPR001005">
    <property type="entry name" value="SANT/Myb"/>
</dbReference>
<dbReference type="PROSITE" id="PS50090">
    <property type="entry name" value="MYB_LIKE"/>
    <property type="match status" value="1"/>
</dbReference>
<keyword evidence="5" id="KW-0234">DNA repair</keyword>
<feature type="compositionally biased region" description="Low complexity" evidence="9">
    <location>
        <begin position="695"/>
        <end position="706"/>
    </location>
</feature>
<evidence type="ECO:0000256" key="3">
    <source>
        <dbReference type="ARBA" id="ARBA00022763"/>
    </source>
</evidence>
<feature type="region of interest" description="Disordered" evidence="9">
    <location>
        <begin position="576"/>
        <end position="617"/>
    </location>
</feature>
<keyword evidence="4" id="KW-0156">Chromatin regulator</keyword>
<dbReference type="PANTHER" id="PTHR46459:SF1">
    <property type="entry name" value="E1A-BINDING PROTEIN P400"/>
    <property type="match status" value="1"/>
</dbReference>
<dbReference type="STRING" id="1095629.A0A0C9YEQ8"/>
<feature type="region of interest" description="Disordered" evidence="9">
    <location>
        <begin position="135"/>
        <end position="208"/>
    </location>
</feature>
<evidence type="ECO:0000313" key="12">
    <source>
        <dbReference type="EMBL" id="KIK06583.1"/>
    </source>
</evidence>
<keyword evidence="6" id="KW-0539">Nucleus</keyword>
<dbReference type="PANTHER" id="PTHR46459">
    <property type="entry name" value="E1A-BINDING PROTEIN P400-RELATED"/>
    <property type="match status" value="1"/>
</dbReference>
<dbReference type="CDD" id="cd00167">
    <property type="entry name" value="SANT"/>
    <property type="match status" value="1"/>
</dbReference>
<dbReference type="Pfam" id="PF13921">
    <property type="entry name" value="Myb_DNA-bind_6"/>
    <property type="match status" value="1"/>
</dbReference>
<dbReference type="SMART" id="SM00573">
    <property type="entry name" value="HSA"/>
    <property type="match status" value="1"/>
</dbReference>
<evidence type="ECO:0000259" key="10">
    <source>
        <dbReference type="PROSITE" id="PS50090"/>
    </source>
</evidence>
<gene>
    <name evidence="12" type="ORF">K443DRAFT_265305</name>
</gene>
<dbReference type="GO" id="GO:0035267">
    <property type="term" value="C:NuA4 histone acetyltransferase complex"/>
    <property type="evidence" value="ECO:0007669"/>
    <property type="project" value="TreeGrafter"/>
</dbReference>
<feature type="domain" description="Myb-like" evidence="10">
    <location>
        <begin position="893"/>
        <end position="944"/>
    </location>
</feature>
<feature type="compositionally biased region" description="Polar residues" evidence="9">
    <location>
        <begin position="1142"/>
        <end position="1151"/>
    </location>
</feature>
<dbReference type="OrthoDB" id="5364245at2759"/>
<evidence type="ECO:0000259" key="11">
    <source>
        <dbReference type="PROSITE" id="PS51204"/>
    </source>
</evidence>
<feature type="compositionally biased region" description="Polar residues" evidence="9">
    <location>
        <begin position="1159"/>
        <end position="1170"/>
    </location>
</feature>
<dbReference type="Proteomes" id="UP000054477">
    <property type="component" value="Unassembled WGS sequence"/>
</dbReference>
<dbReference type="EMBL" id="KN838552">
    <property type="protein sequence ID" value="KIK06583.1"/>
    <property type="molecule type" value="Genomic_DNA"/>
</dbReference>
<accession>A0A0C9YEQ8</accession>
<feature type="compositionally biased region" description="Polar residues" evidence="9">
    <location>
        <begin position="659"/>
        <end position="690"/>
    </location>
</feature>
<sequence>MAEFSRAVLIEERVAQLHAISARRNELLRQMYRLIQQRNNIGAVLPAEAQEEDEADLHKFIQRFDLTRNGDASIANLTEDEWSPIPLVVDQDRKAAIFVLPDPTSLTPQCETTYDQFQTFYPNLAPYSVPPLGASPESKLPLSSESKLQVSSSIPQLVKESEEDHDKSGIPVLDESLGTPTSVPPSSTSPAEFDARKEKLPPVSPVTSESIEEEAANVLQDVTMQEGEPAQFPSATSVTQLSTTIQEPVESMDIDEDHRNFHAAMNSEGNREDIPEDEIFVISGDRHSQALELDATSEKALTNSLSDSNYSEGNEDPELLSMAVSHSLSTLRPISLAPVLTRPAQRPIIIATPSAPPFDDQLFQLDLATLPESSMCQTSPPHPHYQSSTRYTLPPINVLPPEFVRKAKTLKQRKRDKEREKTEGKREKEDLLPLGLNRWAATLSANPVWKKVSRACKCLSSRDWAVAMTELRLIRTLDRVEFLKDGGRWSFRQPKKQRGVGGLTKTHWDYLMDEMKWMRIDFREERKWKMALAYALSTAVLEWHAMDSWEERILCGVCVKWKSSYSSTETFEDDGEAIDIDDIQPPKKSLLPVNYGSDDDDDDEQDKDAQSVVDPLEPAAMIEDALDTASHLMDSVGENTVEPKIEDFDDLSALRNESETTNESFQGMPTPSQSNVSTDVATGLKSTSHNPVLGSKSSSQSSSGESDPVGASVKVIKPIKYGLLRENIAYADDEKLFLNSNDVTQSSNEVPNYESAHSLDLDALFPDLQPFCLLDVTPATVGTEGKKKLGKNSDRDDPNKRIEETTYTKLYPTDKFMFAKPTLIGPLLPSKRWKDSTWLPMEEMPVVPDSDGPIKIPEDSGNDLFDVRSSNGPAILAFQVAKDKGKRGVDHIWSASDDTLLRSLSDKYPNNWALIAECFNGSRLTTPTDRRSAPDCLERWKEKWGPEMRQRPLEIVQAPLEETMVPSTPSQMTTRGVKRLASSSVSSQNAPNIVSGSEPKKRRRHLLLQDSMRKAAKKRADLAQKMAAGQRKTPAIHETHGQYSKMPKLTPAELSRMKAEKDARDVQDLALARRRQEELARQNLLREQSQRIAVPPIPATQAPLLQQQSQAQQQQQQQQLSQIQQQQLQQLQLMHQATQAQRANSAGSLSNARPGVGSSRISTPSLVTNNGRLNLTPQQVIQLQAQNAALGGGASILSGHLPINHQFTKRDATNSPSQASPPHGPVVPPSGVNSPRLEQTNHVQGPQVPGSGIARPTSSLGNQYYPTSGGYIPDQVTAALRMQMLVS</sequence>
<dbReference type="Gene3D" id="1.10.10.60">
    <property type="entry name" value="Homeodomain-like"/>
    <property type="match status" value="1"/>
</dbReference>
<evidence type="ECO:0000256" key="5">
    <source>
        <dbReference type="ARBA" id="ARBA00023204"/>
    </source>
</evidence>
<comment type="similarity">
    <text evidence="2">Belongs to the EAF1 family.</text>
</comment>
<feature type="region of interest" description="Disordered" evidence="9">
    <location>
        <begin position="966"/>
        <end position="1004"/>
    </location>
</feature>
<feature type="compositionally biased region" description="Low complexity" evidence="9">
    <location>
        <begin position="179"/>
        <end position="190"/>
    </location>
</feature>
<reference evidence="12 13" key="1">
    <citation type="submission" date="2014-04" db="EMBL/GenBank/DDBJ databases">
        <authorList>
            <consortium name="DOE Joint Genome Institute"/>
            <person name="Kuo A."/>
            <person name="Kohler A."/>
            <person name="Nagy L.G."/>
            <person name="Floudas D."/>
            <person name="Copeland A."/>
            <person name="Barry K.W."/>
            <person name="Cichocki N."/>
            <person name="Veneault-Fourrey C."/>
            <person name="LaButti K."/>
            <person name="Lindquist E.A."/>
            <person name="Lipzen A."/>
            <person name="Lundell T."/>
            <person name="Morin E."/>
            <person name="Murat C."/>
            <person name="Sun H."/>
            <person name="Tunlid A."/>
            <person name="Henrissat B."/>
            <person name="Grigoriev I.V."/>
            <person name="Hibbett D.S."/>
            <person name="Martin F."/>
            <person name="Nordberg H.P."/>
            <person name="Cantor M.N."/>
            <person name="Hua S.X."/>
        </authorList>
    </citation>
    <scope>NUCLEOTIDE SEQUENCE [LARGE SCALE GENOMIC DNA]</scope>
    <source>
        <strain evidence="12 13">LaAM-08-1</strain>
    </source>
</reference>
<name>A0A0C9YEQ8_9AGAR</name>
<comment type="function">
    <text evidence="7">Component of the NuA4 histone acetyltransferase complex which is involved in transcriptional activation of selected genes principally by acetylation of nucleosomal histone H4 and H2A. The NuA4 complex is also involved in DNA repair.</text>
</comment>
<feature type="compositionally biased region" description="Basic and acidic residues" evidence="9">
    <location>
        <begin position="159"/>
        <end position="168"/>
    </location>
</feature>
<evidence type="ECO:0000256" key="1">
    <source>
        <dbReference type="ARBA" id="ARBA00004123"/>
    </source>
</evidence>
<evidence type="ECO:0000256" key="8">
    <source>
        <dbReference type="ARBA" id="ARBA00029670"/>
    </source>
</evidence>
<dbReference type="SMART" id="SM00717">
    <property type="entry name" value="SANT"/>
    <property type="match status" value="1"/>
</dbReference>
<feature type="compositionally biased region" description="Polar residues" evidence="9">
    <location>
        <begin position="981"/>
        <end position="995"/>
    </location>
</feature>
<evidence type="ECO:0000313" key="13">
    <source>
        <dbReference type="Proteomes" id="UP000054477"/>
    </source>
</evidence>
<proteinExistence type="inferred from homology"/>
<dbReference type="InterPro" id="IPR009057">
    <property type="entry name" value="Homeodomain-like_sf"/>
</dbReference>
<protein>
    <recommendedName>
        <fullName evidence="8">Vacuolar import and degradation protein 21</fullName>
    </recommendedName>
</protein>
<feature type="compositionally biased region" description="Basic and acidic residues" evidence="9">
    <location>
        <begin position="415"/>
        <end position="427"/>
    </location>
</feature>
<dbReference type="InterPro" id="IPR014012">
    <property type="entry name" value="HSA_dom"/>
</dbReference>
<feature type="region of interest" description="Disordered" evidence="9">
    <location>
        <begin position="657"/>
        <end position="710"/>
    </location>
</feature>
<dbReference type="HOGENOM" id="CLU_006074_0_0_1"/>
<feature type="region of interest" description="Disordered" evidence="9">
    <location>
        <begin position="1026"/>
        <end position="1048"/>
    </location>
</feature>
<feature type="compositionally biased region" description="Acidic residues" evidence="9">
    <location>
        <begin position="597"/>
        <end position="606"/>
    </location>
</feature>
<dbReference type="GO" id="GO:0003682">
    <property type="term" value="F:chromatin binding"/>
    <property type="evidence" value="ECO:0007669"/>
    <property type="project" value="TreeGrafter"/>
</dbReference>
<comment type="subcellular location">
    <subcellularLocation>
        <location evidence="1">Nucleus</location>
    </subcellularLocation>
</comment>
<evidence type="ECO:0000256" key="2">
    <source>
        <dbReference type="ARBA" id="ARBA00008913"/>
    </source>
</evidence>
<evidence type="ECO:0000256" key="9">
    <source>
        <dbReference type="SAM" id="MobiDB-lite"/>
    </source>
</evidence>
<feature type="region of interest" description="Disordered" evidence="9">
    <location>
        <begin position="1208"/>
        <end position="1261"/>
    </location>
</feature>
<keyword evidence="3" id="KW-0227">DNA damage</keyword>
<keyword evidence="13" id="KW-1185">Reference proteome</keyword>